<evidence type="ECO:0000256" key="2">
    <source>
        <dbReference type="ARBA" id="ARBA00022679"/>
    </source>
</evidence>
<gene>
    <name evidence="6" type="ORF">FGL86_02310</name>
</gene>
<evidence type="ECO:0000313" key="7">
    <source>
        <dbReference type="Proteomes" id="UP000321272"/>
    </source>
</evidence>
<evidence type="ECO:0000313" key="6">
    <source>
        <dbReference type="EMBL" id="QEA40787.1"/>
    </source>
</evidence>
<dbReference type="GO" id="GO:0006654">
    <property type="term" value="P:phosphatidic acid biosynthetic process"/>
    <property type="evidence" value="ECO:0007669"/>
    <property type="project" value="TreeGrafter"/>
</dbReference>
<keyword evidence="4" id="KW-1133">Transmembrane helix</keyword>
<proteinExistence type="predicted"/>
<accession>A0A5B8SXE0</accession>
<dbReference type="GO" id="GO:0003841">
    <property type="term" value="F:1-acylglycerol-3-phosphate O-acyltransferase activity"/>
    <property type="evidence" value="ECO:0007669"/>
    <property type="project" value="TreeGrafter"/>
</dbReference>
<keyword evidence="2 6" id="KW-0808">Transferase</keyword>
<dbReference type="PANTHER" id="PTHR10434:SF40">
    <property type="entry name" value="1-ACYL-SN-GLYCEROL-3-PHOSPHATE ACYLTRANSFERASE"/>
    <property type="match status" value="1"/>
</dbReference>
<comment type="pathway">
    <text evidence="1">Lipid metabolism.</text>
</comment>
<dbReference type="SMART" id="SM00563">
    <property type="entry name" value="PlsC"/>
    <property type="match status" value="1"/>
</dbReference>
<dbReference type="AlphaFoldDB" id="A0A5B8SXE0"/>
<dbReference type="EMBL" id="CP042382">
    <property type="protein sequence ID" value="QEA40787.1"/>
    <property type="molecule type" value="Genomic_DNA"/>
</dbReference>
<dbReference type="OrthoDB" id="9812274at2"/>
<dbReference type="KEGG" id="paur:FGL86_02310"/>
<evidence type="ECO:0000256" key="4">
    <source>
        <dbReference type="SAM" id="Phobius"/>
    </source>
</evidence>
<keyword evidence="3 6" id="KW-0012">Acyltransferase</keyword>
<dbReference type="Pfam" id="PF01553">
    <property type="entry name" value="Acyltransferase"/>
    <property type="match status" value="1"/>
</dbReference>
<feature type="transmembrane region" description="Helical" evidence="4">
    <location>
        <begin position="12"/>
        <end position="32"/>
    </location>
</feature>
<feature type="domain" description="Phospholipid/glycerol acyltransferase" evidence="5">
    <location>
        <begin position="73"/>
        <end position="187"/>
    </location>
</feature>
<evidence type="ECO:0000256" key="3">
    <source>
        <dbReference type="ARBA" id="ARBA00023315"/>
    </source>
</evidence>
<dbReference type="SUPFAM" id="SSF69593">
    <property type="entry name" value="Glycerol-3-phosphate (1)-acyltransferase"/>
    <property type="match status" value="1"/>
</dbReference>
<evidence type="ECO:0000256" key="1">
    <source>
        <dbReference type="ARBA" id="ARBA00005189"/>
    </source>
</evidence>
<name>A0A5B8SXE0_9GAMM</name>
<keyword evidence="4" id="KW-0812">Transmembrane</keyword>
<keyword evidence="4" id="KW-0472">Membrane</keyword>
<dbReference type="InterPro" id="IPR002123">
    <property type="entry name" value="Plipid/glycerol_acylTrfase"/>
</dbReference>
<sequence>MMNTLRSLLFYLGYFLAMLVCGVLFLPVTPLLPLRSRYRLLNLYNHFVIAWFRLCCGVRYDIRGKQHLPDGPCVILANHQSEWETVYLQLLKPPVCTVLKRELLNLPIFGWALRLLHPIALDRSKPARAMRQVLTQGKTRLEEGLSVLIFPEGTRVLPGERRRYNKSGAVIACRAGMPVLPVAHNAGERWPGRHWVKNPGTLSLIVGEPIATQGRTPEDVLIEVENWIEARLVEISEVPRPVSLPSTEKHTTENPRHQG</sequence>
<reference evidence="6 7" key="1">
    <citation type="submission" date="2019-06" db="EMBL/GenBank/DDBJ databases">
        <title>Genome analyses of bacteria isolated from kimchi.</title>
        <authorList>
            <person name="Lee S."/>
            <person name="Ahn S."/>
            <person name="Roh S."/>
        </authorList>
    </citation>
    <scope>NUCLEOTIDE SEQUENCE [LARGE SCALE GENOMIC DNA]</scope>
    <source>
        <strain evidence="6 7">CBA4606</strain>
    </source>
</reference>
<dbReference type="PANTHER" id="PTHR10434">
    <property type="entry name" value="1-ACYL-SN-GLYCEROL-3-PHOSPHATE ACYLTRANSFERASE"/>
    <property type="match status" value="1"/>
</dbReference>
<organism evidence="6 7">
    <name type="scientific">Pistricoccus aurantiacus</name>
    <dbReference type="NCBI Taxonomy" id="1883414"/>
    <lineage>
        <taxon>Bacteria</taxon>
        <taxon>Pseudomonadati</taxon>
        <taxon>Pseudomonadota</taxon>
        <taxon>Gammaproteobacteria</taxon>
        <taxon>Oceanospirillales</taxon>
        <taxon>Halomonadaceae</taxon>
        <taxon>Pistricoccus</taxon>
    </lineage>
</organism>
<evidence type="ECO:0000259" key="5">
    <source>
        <dbReference type="SMART" id="SM00563"/>
    </source>
</evidence>
<keyword evidence="7" id="KW-1185">Reference proteome</keyword>
<dbReference type="Proteomes" id="UP000321272">
    <property type="component" value="Chromosome"/>
</dbReference>
<dbReference type="CDD" id="cd07989">
    <property type="entry name" value="LPLAT_AGPAT-like"/>
    <property type="match status" value="1"/>
</dbReference>
<protein>
    <submittedName>
        <fullName evidence="6">1-acyl-sn-glycerol-3-phosphate acyltransferase</fullName>
    </submittedName>
</protein>